<dbReference type="PANTHER" id="PTHR47506">
    <property type="entry name" value="TRANSCRIPTIONAL REGULATORY PROTEIN"/>
    <property type="match status" value="1"/>
</dbReference>
<dbReference type="GO" id="GO:0003677">
    <property type="term" value="F:DNA binding"/>
    <property type="evidence" value="ECO:0007669"/>
    <property type="project" value="UniProtKB-UniRule"/>
</dbReference>
<feature type="DNA-binding region" description="H-T-H motif" evidence="4">
    <location>
        <begin position="27"/>
        <end position="46"/>
    </location>
</feature>
<dbReference type="Proteomes" id="UP000057609">
    <property type="component" value="Chromosome"/>
</dbReference>
<proteinExistence type="predicted"/>
<dbReference type="InterPro" id="IPR011075">
    <property type="entry name" value="TetR_C"/>
</dbReference>
<dbReference type="SUPFAM" id="SSF46689">
    <property type="entry name" value="Homeodomain-like"/>
    <property type="match status" value="1"/>
</dbReference>
<dbReference type="InterPro" id="IPR009057">
    <property type="entry name" value="Homeodomain-like_sf"/>
</dbReference>
<dbReference type="KEGG" id="gpi:GPICK_04210"/>
<dbReference type="EMBL" id="CP009788">
    <property type="protein sequence ID" value="AJE02677.1"/>
    <property type="molecule type" value="Genomic_DNA"/>
</dbReference>
<dbReference type="PANTHER" id="PTHR47506:SF6">
    <property type="entry name" value="HTH-TYPE TRANSCRIPTIONAL REPRESSOR NEMR"/>
    <property type="match status" value="1"/>
</dbReference>
<evidence type="ECO:0000256" key="3">
    <source>
        <dbReference type="ARBA" id="ARBA00023163"/>
    </source>
</evidence>
<gene>
    <name evidence="6" type="ORF">GPICK_04210</name>
</gene>
<sequence>MDKNETRATIIRIGTDLISRQGFNATGIDAVLKEAGVPKGSFYYYFRSKEEFGLAVIDHFAERYDQRLDTFLNDDEVKPLNRIRNLLDGGLTRMEQNQCSKGCLIGNLGQELADQNERFRARLEEIFGSWKERYAVCLREAQKAGELAPELDAGVVAGFILSGLEGAILRAKVMKSPQPLRDFIETLFATVLQKR</sequence>
<keyword evidence="7" id="KW-1185">Reference proteome</keyword>
<dbReference type="HOGENOM" id="CLU_069356_28_1_7"/>
<dbReference type="InterPro" id="IPR001647">
    <property type="entry name" value="HTH_TetR"/>
</dbReference>
<feature type="domain" description="HTH tetR-type" evidence="5">
    <location>
        <begin position="4"/>
        <end position="64"/>
    </location>
</feature>
<evidence type="ECO:0000256" key="2">
    <source>
        <dbReference type="ARBA" id="ARBA00023125"/>
    </source>
</evidence>
<accession>A0A0B5B7Y7</accession>
<dbReference type="PROSITE" id="PS50977">
    <property type="entry name" value="HTH_TETR_2"/>
    <property type="match status" value="1"/>
</dbReference>
<reference evidence="6 7" key="1">
    <citation type="journal article" date="2015" name="Genome Announc.">
        <title>Complete Genome of Geobacter pickeringii G13T, a Metal-Reducing Isolate from Sedimentary Kaolin Deposits.</title>
        <authorList>
            <person name="Badalamenti J.P."/>
            <person name="Bond D.R."/>
        </authorList>
    </citation>
    <scope>NUCLEOTIDE SEQUENCE [LARGE SCALE GENOMIC DNA]</scope>
    <source>
        <strain evidence="6 7">G13</strain>
    </source>
</reference>
<protein>
    <submittedName>
        <fullName evidence="6">TetR family transcriptional regulator</fullName>
    </submittedName>
</protein>
<dbReference type="Gene3D" id="1.10.357.10">
    <property type="entry name" value="Tetracycline Repressor, domain 2"/>
    <property type="match status" value="1"/>
</dbReference>
<dbReference type="OrthoDB" id="9793734at2"/>
<evidence type="ECO:0000259" key="5">
    <source>
        <dbReference type="PROSITE" id="PS50977"/>
    </source>
</evidence>
<evidence type="ECO:0000256" key="1">
    <source>
        <dbReference type="ARBA" id="ARBA00023015"/>
    </source>
</evidence>
<keyword evidence="2 4" id="KW-0238">DNA-binding</keyword>
<keyword evidence="1" id="KW-0805">Transcription regulation</keyword>
<evidence type="ECO:0000313" key="6">
    <source>
        <dbReference type="EMBL" id="AJE02677.1"/>
    </source>
</evidence>
<dbReference type="SUPFAM" id="SSF48498">
    <property type="entry name" value="Tetracyclin repressor-like, C-terminal domain"/>
    <property type="match status" value="1"/>
</dbReference>
<organism evidence="6 7">
    <name type="scientific">Geobacter pickeringii</name>
    <dbReference type="NCBI Taxonomy" id="345632"/>
    <lineage>
        <taxon>Bacteria</taxon>
        <taxon>Pseudomonadati</taxon>
        <taxon>Thermodesulfobacteriota</taxon>
        <taxon>Desulfuromonadia</taxon>
        <taxon>Geobacterales</taxon>
        <taxon>Geobacteraceae</taxon>
        <taxon>Geobacter</taxon>
    </lineage>
</organism>
<evidence type="ECO:0000256" key="4">
    <source>
        <dbReference type="PROSITE-ProRule" id="PRU00335"/>
    </source>
</evidence>
<name>A0A0B5B7Y7_9BACT</name>
<dbReference type="Pfam" id="PF16925">
    <property type="entry name" value="TetR_C_13"/>
    <property type="match status" value="1"/>
</dbReference>
<dbReference type="InterPro" id="IPR036271">
    <property type="entry name" value="Tet_transcr_reg_TetR-rel_C_sf"/>
</dbReference>
<dbReference type="PRINTS" id="PR00455">
    <property type="entry name" value="HTHTETR"/>
</dbReference>
<evidence type="ECO:0000313" key="7">
    <source>
        <dbReference type="Proteomes" id="UP000057609"/>
    </source>
</evidence>
<dbReference type="AlphaFoldDB" id="A0A0B5B7Y7"/>
<dbReference type="Pfam" id="PF00440">
    <property type="entry name" value="TetR_N"/>
    <property type="match status" value="1"/>
</dbReference>
<dbReference type="RefSeq" id="WP_039740757.1">
    <property type="nucleotide sequence ID" value="NZ_CP009788.1"/>
</dbReference>
<keyword evidence="3" id="KW-0804">Transcription</keyword>
<dbReference type="STRING" id="345632.GPICK_04210"/>